<dbReference type="Proteomes" id="UP001319104">
    <property type="component" value="Unassembled WGS sequence"/>
</dbReference>
<feature type="transmembrane region" description="Helical" evidence="1">
    <location>
        <begin position="45"/>
        <end position="70"/>
    </location>
</feature>
<organism evidence="3 4">
    <name type="scientific">Litoribacter ruber</name>
    <dbReference type="NCBI Taxonomy" id="702568"/>
    <lineage>
        <taxon>Bacteria</taxon>
        <taxon>Pseudomonadati</taxon>
        <taxon>Bacteroidota</taxon>
        <taxon>Cytophagia</taxon>
        <taxon>Cytophagales</taxon>
        <taxon>Cyclobacteriaceae</taxon>
        <taxon>Litoribacter</taxon>
    </lineage>
</organism>
<name>A0AAP2CH09_9BACT</name>
<dbReference type="AlphaFoldDB" id="A0AAP2CH09"/>
<dbReference type="EMBL" id="JAHCMY010000001">
    <property type="protein sequence ID" value="MBS9522465.1"/>
    <property type="molecule type" value="Genomic_DNA"/>
</dbReference>
<accession>A0AAP2CH09</accession>
<keyword evidence="4" id="KW-1185">Reference proteome</keyword>
<dbReference type="RefSeq" id="WP_213943368.1">
    <property type="nucleotide sequence ID" value="NZ_JAHCMY010000001.1"/>
</dbReference>
<evidence type="ECO:0000256" key="1">
    <source>
        <dbReference type="SAM" id="Phobius"/>
    </source>
</evidence>
<dbReference type="Pfam" id="PF13568">
    <property type="entry name" value="OMP_b-brl_2"/>
    <property type="match status" value="1"/>
</dbReference>
<evidence type="ECO:0000259" key="2">
    <source>
        <dbReference type="Pfam" id="PF13568"/>
    </source>
</evidence>
<proteinExistence type="predicted"/>
<dbReference type="InterPro" id="IPR025665">
    <property type="entry name" value="Beta-barrel_OMP_2"/>
</dbReference>
<comment type="caution">
    <text evidence="3">The sequence shown here is derived from an EMBL/GenBank/DDBJ whole genome shotgun (WGS) entry which is preliminary data.</text>
</comment>
<evidence type="ECO:0000313" key="3">
    <source>
        <dbReference type="EMBL" id="MBS9522465.1"/>
    </source>
</evidence>
<protein>
    <submittedName>
        <fullName evidence="3">Outer membrane beta-barrel protein</fullName>
    </submittedName>
</protein>
<keyword evidence="1" id="KW-1133">Transmembrane helix</keyword>
<keyword evidence="1" id="KW-0472">Membrane</keyword>
<gene>
    <name evidence="3" type="ORF">KI659_00405</name>
</gene>
<reference evidence="3 4" key="1">
    <citation type="submission" date="2021-05" db="EMBL/GenBank/DDBJ databases">
        <authorList>
            <person name="Zhang Z.D."/>
            <person name="Osman G."/>
        </authorList>
    </citation>
    <scope>NUCLEOTIDE SEQUENCE [LARGE SCALE GENOMIC DNA]</scope>
    <source>
        <strain evidence="3 4">KCTC 32217</strain>
    </source>
</reference>
<sequence>MKDQFDKRLAEKIKSSFDDYHEEVDPREWEKFSDAFFASEKPKRFLLWPWLVAGMAAACLALGVILYPLLYGNEAAPLVAEWTNPSSKPPKITEESAIEQKETGAEENVGQSNTIASPKVENLQEARTKESSVITEEPQPKIVIPQAMVAQAEVSTSSEQIFTPSTIALVPEGLPELGGFELPSRTLAFGKVAERNFGGMEDNLATNLIVATEVEEKKINPIMTEEDAKRKLQDWSMADAAEIEKKKDTNPMRLGVLVAPQSNSNTSMGLNLGAGVVSEIPLSKRLKVDVGVTYARQSMIPQQNQQLMMVSAAHSGNDGLNRNSMQTMAFSAASTATPSPRNYELNIANLDIPINLKYKVMDKPQAGLYVISGLSSMVYLNQTTVESYTQPSFGFGPQGSAADAVISNELTPEGGEGGVDLGRMLNLSFGYEHSLTNGTFLSIEPFYKMPLGNMTFIDQQFSIGGVNLRMNFQFRK</sequence>
<keyword evidence="1" id="KW-0812">Transmembrane</keyword>
<feature type="domain" description="Outer membrane protein beta-barrel" evidence="2">
    <location>
        <begin position="259"/>
        <end position="437"/>
    </location>
</feature>
<evidence type="ECO:0000313" key="4">
    <source>
        <dbReference type="Proteomes" id="UP001319104"/>
    </source>
</evidence>